<feature type="domain" description="RRM" evidence="4">
    <location>
        <begin position="191"/>
        <end position="270"/>
    </location>
</feature>
<dbReference type="InterPro" id="IPR035979">
    <property type="entry name" value="RBD_domain_sf"/>
</dbReference>
<evidence type="ECO:0000256" key="2">
    <source>
        <dbReference type="PROSITE-ProRule" id="PRU00176"/>
    </source>
</evidence>
<dbReference type="PANTHER" id="PTHR48025">
    <property type="entry name" value="OS02G0815200 PROTEIN"/>
    <property type="match status" value="1"/>
</dbReference>
<gene>
    <name evidence="5" type="ORF">RJ641_031625</name>
</gene>
<evidence type="ECO:0000259" key="4">
    <source>
        <dbReference type="PROSITE" id="PS50102"/>
    </source>
</evidence>
<dbReference type="Proteomes" id="UP001370490">
    <property type="component" value="Unassembled WGS sequence"/>
</dbReference>
<evidence type="ECO:0000256" key="3">
    <source>
        <dbReference type="SAM" id="MobiDB-lite"/>
    </source>
</evidence>
<proteinExistence type="predicted"/>
<dbReference type="PROSITE" id="PS50102">
    <property type="entry name" value="RRM"/>
    <property type="match status" value="2"/>
</dbReference>
<feature type="region of interest" description="Disordered" evidence="3">
    <location>
        <begin position="271"/>
        <end position="299"/>
    </location>
</feature>
<feature type="region of interest" description="Disordered" evidence="3">
    <location>
        <begin position="66"/>
        <end position="96"/>
    </location>
</feature>
<accession>A0AAN8ZHM7</accession>
<dbReference type="Gene3D" id="3.30.70.330">
    <property type="match status" value="2"/>
</dbReference>
<reference evidence="5 6" key="1">
    <citation type="submission" date="2023-12" db="EMBL/GenBank/DDBJ databases">
        <title>A high-quality genome assembly for Dillenia turbinata (Dilleniales).</title>
        <authorList>
            <person name="Chanderbali A."/>
        </authorList>
    </citation>
    <scope>NUCLEOTIDE SEQUENCE [LARGE SCALE GENOMIC DNA]</scope>
    <source>
        <strain evidence="5">LSX21</strain>
        <tissue evidence="5">Leaf</tissue>
    </source>
</reference>
<keyword evidence="6" id="KW-1185">Reference proteome</keyword>
<evidence type="ECO:0000313" key="5">
    <source>
        <dbReference type="EMBL" id="KAK6938117.1"/>
    </source>
</evidence>
<feature type="compositionally biased region" description="Polar residues" evidence="3">
    <location>
        <begin position="279"/>
        <end position="299"/>
    </location>
</feature>
<dbReference type="SUPFAM" id="SSF54928">
    <property type="entry name" value="RNA-binding domain, RBD"/>
    <property type="match status" value="2"/>
</dbReference>
<dbReference type="EMBL" id="JBAMMX010000006">
    <property type="protein sequence ID" value="KAK6938117.1"/>
    <property type="molecule type" value="Genomic_DNA"/>
</dbReference>
<dbReference type="SMART" id="SM00360">
    <property type="entry name" value="RRM"/>
    <property type="match status" value="2"/>
</dbReference>
<dbReference type="InterPro" id="IPR012677">
    <property type="entry name" value="Nucleotide-bd_a/b_plait_sf"/>
</dbReference>
<evidence type="ECO:0000256" key="1">
    <source>
        <dbReference type="ARBA" id="ARBA00022884"/>
    </source>
</evidence>
<dbReference type="AlphaFoldDB" id="A0AAN8ZHM7"/>
<dbReference type="GO" id="GO:1901259">
    <property type="term" value="P:chloroplast rRNA processing"/>
    <property type="evidence" value="ECO:0007669"/>
    <property type="project" value="TreeGrafter"/>
</dbReference>
<dbReference type="PANTHER" id="PTHR48025:SF17">
    <property type="entry name" value="28 KDA RIBONUCLEOPROTEIN, CHLOROPLASTIC"/>
    <property type="match status" value="1"/>
</dbReference>
<dbReference type="GO" id="GO:0009535">
    <property type="term" value="C:chloroplast thylakoid membrane"/>
    <property type="evidence" value="ECO:0007669"/>
    <property type="project" value="TreeGrafter"/>
</dbReference>
<dbReference type="CDD" id="cd00590">
    <property type="entry name" value="RRM_SF"/>
    <property type="match status" value="1"/>
</dbReference>
<protein>
    <submittedName>
        <fullName evidence="5">RNA recognition motif domain</fullName>
    </submittedName>
</protein>
<comment type="caution">
    <text evidence="5">The sequence shown here is derived from an EMBL/GenBank/DDBJ whole genome shotgun (WGS) entry which is preliminary data.</text>
</comment>
<dbReference type="Pfam" id="PF00076">
    <property type="entry name" value="RRM_1"/>
    <property type="match status" value="2"/>
</dbReference>
<feature type="domain" description="RRM" evidence="4">
    <location>
        <begin position="98"/>
        <end position="175"/>
    </location>
</feature>
<dbReference type="GO" id="GO:0003729">
    <property type="term" value="F:mRNA binding"/>
    <property type="evidence" value="ECO:0007669"/>
    <property type="project" value="TreeGrafter"/>
</dbReference>
<feature type="compositionally biased region" description="Acidic residues" evidence="3">
    <location>
        <begin position="78"/>
        <end position="93"/>
    </location>
</feature>
<dbReference type="InterPro" id="IPR050502">
    <property type="entry name" value="Euk_RNA-bind_prot"/>
</dbReference>
<evidence type="ECO:0000313" key="6">
    <source>
        <dbReference type="Proteomes" id="UP001370490"/>
    </source>
</evidence>
<name>A0AAN8ZHM7_9MAGN</name>
<organism evidence="5 6">
    <name type="scientific">Dillenia turbinata</name>
    <dbReference type="NCBI Taxonomy" id="194707"/>
    <lineage>
        <taxon>Eukaryota</taxon>
        <taxon>Viridiplantae</taxon>
        <taxon>Streptophyta</taxon>
        <taxon>Embryophyta</taxon>
        <taxon>Tracheophyta</taxon>
        <taxon>Spermatophyta</taxon>
        <taxon>Magnoliopsida</taxon>
        <taxon>eudicotyledons</taxon>
        <taxon>Gunneridae</taxon>
        <taxon>Pentapetalae</taxon>
        <taxon>Dilleniales</taxon>
        <taxon>Dilleniaceae</taxon>
        <taxon>Dillenia</taxon>
    </lineage>
</organism>
<keyword evidence="1 2" id="KW-0694">RNA-binding</keyword>
<dbReference type="InterPro" id="IPR000504">
    <property type="entry name" value="RRM_dom"/>
</dbReference>
<sequence>MASLRFPSFPSTTTLYITNPKPLSFQPQTHFSSLSIFPSASLSSLSLSILRMPTSQFLFHCTPVSSSTPLTVETKEEEKDEVDESESGEEAEEEFSRTRLLAQNIPWTSTPDDIRALFQKYGTVIDVELSMYNKTRNRGLAFVSMSSPEEALAALNNLESYEYEGRTLKLNNARPRKKKTFSAPPKPVPKYDLFVANLPYDAKAKDVKEFLKSNNGNVVSAEIIYYDNPRRPSGYGFVSFSSKEEAAAALSAFQGKTFMGRPLRVAHSRRKVMPGGTENAISEGTSSDLNPNMESDNGA</sequence>